<protein>
    <recommendedName>
        <fullName evidence="3">Organic solvent tolerance-like N-terminal domain-containing protein</fullName>
    </recommendedName>
</protein>
<gene>
    <name evidence="1" type="ORF">GF359_06285</name>
</gene>
<organism evidence="1 2">
    <name type="scientific">candidate division WOR-3 bacterium</name>
    <dbReference type="NCBI Taxonomy" id="2052148"/>
    <lineage>
        <taxon>Bacteria</taxon>
        <taxon>Bacteria division WOR-3</taxon>
    </lineage>
</organism>
<evidence type="ECO:0008006" key="3">
    <source>
        <dbReference type="Google" id="ProtNLM"/>
    </source>
</evidence>
<evidence type="ECO:0000313" key="1">
    <source>
        <dbReference type="EMBL" id="MBD3364807.1"/>
    </source>
</evidence>
<name>A0A9D5K9D6_UNCW3</name>
<reference evidence="1" key="1">
    <citation type="submission" date="2019-11" db="EMBL/GenBank/DDBJ databases">
        <title>Microbial mats filling the niche in hypersaline microbial mats.</title>
        <authorList>
            <person name="Wong H.L."/>
            <person name="Macleod F.I."/>
            <person name="White R.A. III"/>
            <person name="Burns B.P."/>
        </authorList>
    </citation>
    <scope>NUCLEOTIDE SEQUENCE</scope>
    <source>
        <strain evidence="1">Bin_327</strain>
    </source>
</reference>
<dbReference type="Gene3D" id="2.60.450.10">
    <property type="entry name" value="Lipopolysaccharide (LPS) transport protein A like domain"/>
    <property type="match status" value="2"/>
</dbReference>
<dbReference type="EMBL" id="WJKJ01000208">
    <property type="protein sequence ID" value="MBD3364807.1"/>
    <property type="molecule type" value="Genomic_DNA"/>
</dbReference>
<evidence type="ECO:0000313" key="2">
    <source>
        <dbReference type="Proteomes" id="UP000630660"/>
    </source>
</evidence>
<dbReference type="Proteomes" id="UP000630660">
    <property type="component" value="Unassembled WGS sequence"/>
</dbReference>
<dbReference type="AlphaFoldDB" id="A0A9D5K9D6"/>
<proteinExistence type="predicted"/>
<comment type="caution">
    <text evidence="1">The sequence shown here is derived from an EMBL/GenBank/DDBJ whole genome shotgun (WGS) entry which is preliminary data.</text>
</comment>
<accession>A0A9D5K9D6</accession>
<sequence>MFTAILGFLFSTLSYEGGKMEILKKEDARIIHLMDGIHLYDDKLDITGKEAWFAQAQGSLIVKDSLVIKAPDEVTIVGDSLYFDTEERTSYIFRRVVATRGSTRISGPRLTIDHRKREAYIPFGARIHDSKENILILGEEVTYNLNEDRGSIMKRPVFSSDEENSGFKVTGERMHIDKKQKVASAASNVRIDTDDADVYTDSLELYYNADKGHAFGNTYIISPDGRIQADSADFWTSGRELEEVFLYPEVETRHVTEGTDSVVVKSTNLTIDMKQKNKEVMIFTGNVYGKYFWNEESEDGKD</sequence>